<dbReference type="Proteomes" id="UP000180166">
    <property type="component" value="Chromosome"/>
</dbReference>
<dbReference type="GO" id="GO:0046872">
    <property type="term" value="F:metal ion binding"/>
    <property type="evidence" value="ECO:0007669"/>
    <property type="project" value="UniProtKB-KW"/>
</dbReference>
<dbReference type="KEGG" id="nsr:NS506_00981"/>
<dbReference type="Gene3D" id="3.20.20.370">
    <property type="entry name" value="Glycoside hydrolase/deacetylase"/>
    <property type="match status" value="1"/>
</dbReference>
<dbReference type="CDD" id="cd10917">
    <property type="entry name" value="CE4_NodB_like_6s_7s"/>
    <property type="match status" value="1"/>
</dbReference>
<dbReference type="InterPro" id="IPR050248">
    <property type="entry name" value="Polysacc_deacetylase_ArnD"/>
</dbReference>
<dbReference type="EMBL" id="CP017839">
    <property type="protein sequence ID" value="APA95055.1"/>
    <property type="molecule type" value="Genomic_DNA"/>
</dbReference>
<organism evidence="4 5">
    <name type="scientific">Nocardia seriolae</name>
    <dbReference type="NCBI Taxonomy" id="37332"/>
    <lineage>
        <taxon>Bacteria</taxon>
        <taxon>Bacillati</taxon>
        <taxon>Actinomycetota</taxon>
        <taxon>Actinomycetes</taxon>
        <taxon>Mycobacteriales</taxon>
        <taxon>Nocardiaceae</taxon>
        <taxon>Nocardia</taxon>
    </lineage>
</organism>
<dbReference type="Pfam" id="PF01522">
    <property type="entry name" value="Polysacc_deac_1"/>
    <property type="match status" value="1"/>
</dbReference>
<dbReference type="PANTHER" id="PTHR10587">
    <property type="entry name" value="GLYCOSYL TRANSFERASE-RELATED"/>
    <property type="match status" value="1"/>
</dbReference>
<dbReference type="InterPro" id="IPR011330">
    <property type="entry name" value="Glyco_hydro/deAcase_b/a-brl"/>
</dbReference>
<sequence length="268" mass="29383">MRFDMDRRRLLTMLAAGTAATLLGTGESRADFPFDTGSSGIVPQIPGIPQILAPDFGPKTPIGPGTINALPGAGNHMALTIDDGASSETIRGFIDFARNTGARLTFFVTAYYPGWLDHRDVLRPLVDSGQVQLGNHTWDHPDLTRLSGGAVADQLNRCKDFLWNQYGTDGTPYYRPPFGRHNGSVDAVAADCGYSVPAMWYGSLSDTNKVISEDMLLDAARQWFRAQAIVIGHANRPTVTHIYDQLMDLIRERSLQLVTLNDVLIPPR</sequence>
<evidence type="ECO:0000259" key="3">
    <source>
        <dbReference type="PROSITE" id="PS51677"/>
    </source>
</evidence>
<keyword evidence="2 4" id="KW-0378">Hydrolase</keyword>
<evidence type="ECO:0000313" key="4">
    <source>
        <dbReference type="EMBL" id="APA95055.1"/>
    </source>
</evidence>
<dbReference type="PROSITE" id="PS51677">
    <property type="entry name" value="NODB"/>
    <property type="match status" value="1"/>
</dbReference>
<proteinExistence type="predicted"/>
<feature type="domain" description="NodB homology" evidence="3">
    <location>
        <begin position="75"/>
        <end position="268"/>
    </location>
</feature>
<evidence type="ECO:0000256" key="1">
    <source>
        <dbReference type="ARBA" id="ARBA00022723"/>
    </source>
</evidence>
<dbReference type="SUPFAM" id="SSF88713">
    <property type="entry name" value="Glycoside hydrolase/deacetylase"/>
    <property type="match status" value="1"/>
</dbReference>
<dbReference type="EC" id="3.5.1.-" evidence="4"/>
<accession>A0ABC8ALF9</accession>
<keyword evidence="1" id="KW-0479">Metal-binding</keyword>
<dbReference type="InterPro" id="IPR006311">
    <property type="entry name" value="TAT_signal"/>
</dbReference>
<gene>
    <name evidence="4" type="primary">pdaA</name>
    <name evidence="4" type="ORF">NS506_00981</name>
</gene>
<evidence type="ECO:0000313" key="5">
    <source>
        <dbReference type="Proteomes" id="UP000180166"/>
    </source>
</evidence>
<dbReference type="PANTHER" id="PTHR10587:SF133">
    <property type="entry name" value="CHITIN DEACETYLASE 1-RELATED"/>
    <property type="match status" value="1"/>
</dbReference>
<name>A0ABC8ALF9_9NOCA</name>
<dbReference type="InterPro" id="IPR002509">
    <property type="entry name" value="NODB_dom"/>
</dbReference>
<evidence type="ECO:0000256" key="2">
    <source>
        <dbReference type="ARBA" id="ARBA00022801"/>
    </source>
</evidence>
<dbReference type="PROSITE" id="PS51318">
    <property type="entry name" value="TAT"/>
    <property type="match status" value="1"/>
</dbReference>
<dbReference type="AlphaFoldDB" id="A0ABC8ALF9"/>
<dbReference type="GO" id="GO:0016787">
    <property type="term" value="F:hydrolase activity"/>
    <property type="evidence" value="ECO:0007669"/>
    <property type="project" value="UniProtKB-KW"/>
</dbReference>
<protein>
    <submittedName>
        <fullName evidence="4">30.6 kDa protein in fumA 3'region</fullName>
        <ecNumber evidence="4">3.5.1.-</ecNumber>
    </submittedName>
</protein>
<reference evidence="4 5" key="1">
    <citation type="submission" date="2016-10" db="EMBL/GenBank/DDBJ databases">
        <title>Genome sequence of Nocardia seriolae strain EM150506, isolated from Anguila japonica.</title>
        <authorList>
            <person name="Han H.-J."/>
        </authorList>
    </citation>
    <scope>NUCLEOTIDE SEQUENCE [LARGE SCALE GENOMIC DNA]</scope>
    <source>
        <strain evidence="4 5">EM150506</strain>
    </source>
</reference>